<feature type="signal peptide" evidence="1">
    <location>
        <begin position="1"/>
        <end position="29"/>
    </location>
</feature>
<dbReference type="STRING" id="690850.Desaf_0190"/>
<dbReference type="PANTHER" id="PTHR36573">
    <property type="entry name" value="INTERMEMBRANE PHOSPHOLIPID TRANSPORT SYSTEM BINDING PROTEIN MLAC"/>
    <property type="match status" value="1"/>
</dbReference>
<sequence length="216" mass="24398" precursor="true">MPWKPAARLLPLAVLLAVLAALPIQAAWAAQTAAQAKGLSPAETIERLDRTLLSAMRGGEKLGFEGRYKLLFPVIDTIFADRFMARFSAGRFWRDFSDKQKRQYSEAYLDWSVSAYAERFDSYNGQRFDITKVDTQGDQATVVSTLTRSDGKTVDFTYKLRAQEGRWLIVDIIVRDVSQLAMTRSQFTSILGREGFDALMTKLAQKMQVYSEELSS</sequence>
<dbReference type="eggNOG" id="COG2854">
    <property type="taxonomic scope" value="Bacteria"/>
</dbReference>
<name>F3YVF8_DESAF</name>
<dbReference type="AlphaFoldDB" id="F3YVF8"/>
<dbReference type="Proteomes" id="UP000007844">
    <property type="component" value="Chromosome"/>
</dbReference>
<dbReference type="KEGG" id="daf:Desaf_0190"/>
<evidence type="ECO:0000313" key="2">
    <source>
        <dbReference type="EMBL" id="EGJ48550.1"/>
    </source>
</evidence>
<keyword evidence="3" id="KW-1185">Reference proteome</keyword>
<protein>
    <submittedName>
        <fullName evidence="2">Hopanoid biosynthesis associated membrane protein HpnM</fullName>
    </submittedName>
</protein>
<dbReference type="Gene3D" id="3.10.450.710">
    <property type="entry name" value="Tgt2/MlaC"/>
    <property type="match status" value="1"/>
</dbReference>
<proteinExistence type="predicted"/>
<dbReference type="InterPro" id="IPR042245">
    <property type="entry name" value="Tgt2/MlaC_sf"/>
</dbReference>
<feature type="chain" id="PRO_5003307940" evidence="1">
    <location>
        <begin position="30"/>
        <end position="216"/>
    </location>
</feature>
<dbReference type="PANTHER" id="PTHR36573:SF1">
    <property type="entry name" value="INTERMEMBRANE PHOSPHOLIPID TRANSPORT SYSTEM BINDING PROTEIN MLAC"/>
    <property type="match status" value="1"/>
</dbReference>
<dbReference type="EMBL" id="CP003221">
    <property type="protein sequence ID" value="EGJ48550.1"/>
    <property type="molecule type" value="Genomic_DNA"/>
</dbReference>
<reference evidence="2 3" key="1">
    <citation type="journal article" date="2011" name="J. Bacteriol.">
        <title>Genome sequence of the mercury-methylating and pleomorphic Desulfovibrio africanus Strain Walvis Bay.</title>
        <authorList>
            <person name="Brown S.D."/>
            <person name="Wall J.D."/>
            <person name="Kucken A.M."/>
            <person name="Gilmour C.C."/>
            <person name="Podar M."/>
            <person name="Brandt C.C."/>
            <person name="Teshima H."/>
            <person name="Detter J.C."/>
            <person name="Han C.S."/>
            <person name="Land M.L."/>
            <person name="Lucas S."/>
            <person name="Han J."/>
            <person name="Pennacchio L."/>
            <person name="Nolan M."/>
            <person name="Pitluck S."/>
            <person name="Woyke T."/>
            <person name="Goodwin L."/>
            <person name="Palumbo A.V."/>
            <person name="Elias D.A."/>
        </authorList>
    </citation>
    <scope>NUCLEOTIDE SEQUENCE [LARGE SCALE GENOMIC DNA]</scope>
    <source>
        <strain evidence="2 3">Walvis Bay</strain>
    </source>
</reference>
<dbReference type="InterPro" id="IPR017842">
    <property type="entry name" value="Hopanoid_biosyn-assoc_HpnM"/>
</dbReference>
<dbReference type="NCBIfam" id="TIGR03481">
    <property type="entry name" value="HpnM"/>
    <property type="match status" value="1"/>
</dbReference>
<evidence type="ECO:0000256" key="1">
    <source>
        <dbReference type="SAM" id="SignalP"/>
    </source>
</evidence>
<dbReference type="Pfam" id="PF05494">
    <property type="entry name" value="MlaC"/>
    <property type="match status" value="1"/>
</dbReference>
<dbReference type="RefSeq" id="WP_014258415.1">
    <property type="nucleotide sequence ID" value="NC_016629.1"/>
</dbReference>
<accession>F3YVF8</accession>
<organism evidence="2 3">
    <name type="scientific">Desulfocurvibacter africanus subsp. africanus str. Walvis Bay</name>
    <dbReference type="NCBI Taxonomy" id="690850"/>
    <lineage>
        <taxon>Bacteria</taxon>
        <taxon>Pseudomonadati</taxon>
        <taxon>Thermodesulfobacteriota</taxon>
        <taxon>Desulfovibrionia</taxon>
        <taxon>Desulfovibrionales</taxon>
        <taxon>Desulfovibrionaceae</taxon>
        <taxon>Desulfocurvibacter</taxon>
    </lineage>
</organism>
<gene>
    <name evidence="2" type="ORF">Desaf_0190</name>
</gene>
<keyword evidence="1" id="KW-0732">Signal</keyword>
<evidence type="ECO:0000313" key="3">
    <source>
        <dbReference type="Proteomes" id="UP000007844"/>
    </source>
</evidence>
<dbReference type="HOGENOM" id="CLU_094502_1_1_7"/>
<dbReference type="InterPro" id="IPR008869">
    <property type="entry name" value="MlaC/ttg2D"/>
</dbReference>